<dbReference type="Gene3D" id="3.40.50.880">
    <property type="match status" value="1"/>
</dbReference>
<evidence type="ECO:0008006" key="7">
    <source>
        <dbReference type="Google" id="ProtNLM"/>
    </source>
</evidence>
<dbReference type="SUPFAM" id="SSF52317">
    <property type="entry name" value="Class I glutamine amidotransferase-like"/>
    <property type="match status" value="1"/>
</dbReference>
<sequence>MVLVGSGEFTEAMLGIDKRILDRRDKPLVAIVPLAAKQEVDYWKWVDNGVKHFAKLGIEAYGAETAGELKRTNAVYFSGGDPGYLLEQVKNGKLWEEAAKKAIVFGSSAGAMLMGEWVLANIYAVIDRGEKNLRWERAMGVVPYTIWPHFDSMLKEFREKWNEAMDRAPEDVKTRWLGIDEDTAVIFEPGKKPRVLGKGKAHWGRI</sequence>
<dbReference type="CDD" id="cd03129">
    <property type="entry name" value="GAT1_Peptidase_E_like"/>
    <property type="match status" value="1"/>
</dbReference>
<dbReference type="InterPro" id="IPR005320">
    <property type="entry name" value="Peptidase_S51"/>
</dbReference>
<protein>
    <recommendedName>
        <fullName evidence="7">Peptidase</fullName>
    </recommendedName>
</protein>
<comment type="similarity">
    <text evidence="1">Belongs to the peptidase S51 family.</text>
</comment>
<evidence type="ECO:0000256" key="1">
    <source>
        <dbReference type="ARBA" id="ARBA00006534"/>
    </source>
</evidence>
<reference evidence="5 6" key="1">
    <citation type="journal article" date="2016" name="Nat. Commun.">
        <title>Thousands of microbial genomes shed light on interconnected biogeochemical processes in an aquifer system.</title>
        <authorList>
            <person name="Anantharaman K."/>
            <person name="Brown C.T."/>
            <person name="Hug L.A."/>
            <person name="Sharon I."/>
            <person name="Castelle C.J."/>
            <person name="Probst A.J."/>
            <person name="Thomas B.C."/>
            <person name="Singh A."/>
            <person name="Wilkins M.J."/>
            <person name="Karaoz U."/>
            <person name="Brodie E.L."/>
            <person name="Williams K.H."/>
            <person name="Hubbard S.S."/>
            <person name="Banfield J.F."/>
        </authorList>
    </citation>
    <scope>NUCLEOTIDE SEQUENCE [LARGE SCALE GENOMIC DNA]</scope>
</reference>
<accession>A0A1F4YCP6</accession>
<dbReference type="GO" id="GO:0008236">
    <property type="term" value="F:serine-type peptidase activity"/>
    <property type="evidence" value="ECO:0007669"/>
    <property type="project" value="UniProtKB-KW"/>
</dbReference>
<gene>
    <name evidence="5" type="ORF">A2876_01385</name>
</gene>
<keyword evidence="4" id="KW-0720">Serine protease</keyword>
<keyword evidence="2" id="KW-0645">Protease</keyword>
<dbReference type="InterPro" id="IPR029062">
    <property type="entry name" value="Class_I_gatase-like"/>
</dbReference>
<dbReference type="AlphaFoldDB" id="A0A1F4YCP6"/>
<proteinExistence type="inferred from homology"/>
<keyword evidence="3" id="KW-0378">Hydrolase</keyword>
<evidence type="ECO:0000313" key="6">
    <source>
        <dbReference type="Proteomes" id="UP000178176"/>
    </source>
</evidence>
<dbReference type="EMBL" id="MEXH01000029">
    <property type="protein sequence ID" value="OGC91745.1"/>
    <property type="molecule type" value="Genomic_DNA"/>
</dbReference>
<name>A0A1F4YCP6_9BACT</name>
<dbReference type="Pfam" id="PF03575">
    <property type="entry name" value="Peptidase_S51"/>
    <property type="match status" value="1"/>
</dbReference>
<evidence type="ECO:0000256" key="4">
    <source>
        <dbReference type="ARBA" id="ARBA00022825"/>
    </source>
</evidence>
<dbReference type="GO" id="GO:0006508">
    <property type="term" value="P:proteolysis"/>
    <property type="evidence" value="ECO:0007669"/>
    <property type="project" value="UniProtKB-KW"/>
</dbReference>
<organism evidence="5 6">
    <name type="scientific">Candidatus Amesbacteria bacterium RIFCSPHIGHO2_01_FULL_48_32b</name>
    <dbReference type="NCBI Taxonomy" id="1797253"/>
    <lineage>
        <taxon>Bacteria</taxon>
        <taxon>Candidatus Amesiibacteriota</taxon>
    </lineage>
</organism>
<evidence type="ECO:0000313" key="5">
    <source>
        <dbReference type="EMBL" id="OGC91745.1"/>
    </source>
</evidence>
<evidence type="ECO:0000256" key="2">
    <source>
        <dbReference type="ARBA" id="ARBA00022670"/>
    </source>
</evidence>
<evidence type="ECO:0000256" key="3">
    <source>
        <dbReference type="ARBA" id="ARBA00022801"/>
    </source>
</evidence>
<dbReference type="Proteomes" id="UP000178176">
    <property type="component" value="Unassembled WGS sequence"/>
</dbReference>
<comment type="caution">
    <text evidence="5">The sequence shown here is derived from an EMBL/GenBank/DDBJ whole genome shotgun (WGS) entry which is preliminary data.</text>
</comment>